<protein>
    <submittedName>
        <fullName evidence="2">Uncharacterized protein</fullName>
    </submittedName>
</protein>
<organism evidence="2 3">
    <name type="scientific">Reticulomyxa filosa</name>
    <dbReference type="NCBI Taxonomy" id="46433"/>
    <lineage>
        <taxon>Eukaryota</taxon>
        <taxon>Sar</taxon>
        <taxon>Rhizaria</taxon>
        <taxon>Retaria</taxon>
        <taxon>Foraminifera</taxon>
        <taxon>Monothalamids</taxon>
        <taxon>Reticulomyxidae</taxon>
        <taxon>Reticulomyxa</taxon>
    </lineage>
</organism>
<accession>X6MWR4</accession>
<feature type="compositionally biased region" description="Polar residues" evidence="1">
    <location>
        <begin position="235"/>
        <end position="259"/>
    </location>
</feature>
<evidence type="ECO:0000313" key="3">
    <source>
        <dbReference type="Proteomes" id="UP000023152"/>
    </source>
</evidence>
<evidence type="ECO:0000313" key="2">
    <source>
        <dbReference type="EMBL" id="ETO18438.1"/>
    </source>
</evidence>
<dbReference type="Proteomes" id="UP000023152">
    <property type="component" value="Unassembled WGS sequence"/>
</dbReference>
<dbReference type="EMBL" id="ASPP01014905">
    <property type="protein sequence ID" value="ETO18438.1"/>
    <property type="molecule type" value="Genomic_DNA"/>
</dbReference>
<feature type="compositionally biased region" description="Basic and acidic residues" evidence="1">
    <location>
        <begin position="264"/>
        <end position="281"/>
    </location>
</feature>
<feature type="compositionally biased region" description="Basic and acidic residues" evidence="1">
    <location>
        <begin position="208"/>
        <end position="223"/>
    </location>
</feature>
<feature type="compositionally biased region" description="Low complexity" evidence="1">
    <location>
        <begin position="98"/>
        <end position="113"/>
    </location>
</feature>
<evidence type="ECO:0000256" key="1">
    <source>
        <dbReference type="SAM" id="MobiDB-lite"/>
    </source>
</evidence>
<feature type="compositionally biased region" description="Basic and acidic residues" evidence="1">
    <location>
        <begin position="76"/>
        <end position="85"/>
    </location>
</feature>
<feature type="compositionally biased region" description="Basic and acidic residues" evidence="1">
    <location>
        <begin position="169"/>
        <end position="201"/>
    </location>
</feature>
<keyword evidence="3" id="KW-1185">Reference proteome</keyword>
<name>X6MWR4_RETFI</name>
<gene>
    <name evidence="2" type="ORF">RFI_18827</name>
</gene>
<reference evidence="2 3" key="1">
    <citation type="journal article" date="2013" name="Curr. Biol.">
        <title>The Genome of the Foraminiferan Reticulomyxa filosa.</title>
        <authorList>
            <person name="Glockner G."/>
            <person name="Hulsmann N."/>
            <person name="Schleicher M."/>
            <person name="Noegel A.A."/>
            <person name="Eichinger L."/>
            <person name="Gallinger C."/>
            <person name="Pawlowski J."/>
            <person name="Sierra R."/>
            <person name="Euteneuer U."/>
            <person name="Pillet L."/>
            <person name="Moustafa A."/>
            <person name="Platzer M."/>
            <person name="Groth M."/>
            <person name="Szafranski K."/>
            <person name="Schliwa M."/>
        </authorList>
    </citation>
    <scope>NUCLEOTIDE SEQUENCE [LARGE SCALE GENOMIC DNA]</scope>
</reference>
<comment type="caution">
    <text evidence="2">The sequence shown here is derived from an EMBL/GenBank/DDBJ whole genome shotgun (WGS) entry which is preliminary data.</text>
</comment>
<sequence length="281" mass="31366">MYELYSKKGEERAIFSSDLSVFGDMDMNELKGFLKDVDEENHALIHEYNANKKNSIAAAQGSDTATKIQIAIQDLDQHSGEEEKTNGPLTPPSPPTRPSVIPTTPTRPSVIPTTPTPSPISSPTPTPMPISKASKVKSKVKAKAKAKAKIKAKIKAKSKSKSKSKSRAKSKEKEKEKDKEEKEEEKERENERVDIMTKISEEPTITLEDQKTIEEKEEQKIEIQDDVIDIPSPQSPVIQVLPTSPFNPSTNENIHANVSENTNENEHENENQDQHCDQSEK</sequence>
<feature type="region of interest" description="Disordered" evidence="1">
    <location>
        <begin position="76"/>
        <end position="281"/>
    </location>
</feature>
<feature type="compositionally biased region" description="Pro residues" evidence="1">
    <location>
        <begin position="114"/>
        <end position="128"/>
    </location>
</feature>
<dbReference type="AlphaFoldDB" id="X6MWR4"/>
<proteinExistence type="predicted"/>
<feature type="compositionally biased region" description="Basic residues" evidence="1">
    <location>
        <begin position="134"/>
        <end position="168"/>
    </location>
</feature>